<dbReference type="InterPro" id="IPR052728">
    <property type="entry name" value="O2_lipid_transport_reg"/>
</dbReference>
<dbReference type="EnsemblMetazoa" id="XM_022793525">
    <property type="protein sequence ID" value="XP_022649260"/>
    <property type="gene ID" value="LOC111245318"/>
</dbReference>
<evidence type="ECO:0000259" key="4">
    <source>
        <dbReference type="Pfam" id="PF20146"/>
    </source>
</evidence>
<feature type="domain" description="Acyltransferase 3" evidence="3">
    <location>
        <begin position="276"/>
        <end position="658"/>
    </location>
</feature>
<sequence>MTKVRRHHVVWSLLIGLMCANNASGDFSDLEKEILDVQKFMIRKLLPLAQDAIVDTETSASCAGAMLKLLNGIRNREAWALKFLTSNAGIPSAALYFTTGALGHYGMCVSSKGPVDESTTKPIFTGKFCSLYFTSPSGPLNWAWNIIKENGDVHPSAMLPSIVDSSYLRVRIRFGVCVPSTCETEELNALISHVANKYEYESEVSGCRTLADESERTPTFYVAICTFGCLVILVALSTTAEHLQWGKSGDFSCVFSLISNNKHLFAATTEKNQALAFLNGVKALLSFWIVLGHTYFMVDAYTIYTLKEAYDAMKSVFAQFVITGAFLGVTTFFCISGFLFTRGLISYKGPSIPAVFIYVVFMVRRYVRLTVPSAAVILFGYIMRAWVNGPTADGAFRVYTEACDTNWWRIFALANNFATLENMCWYHYWFMSVDMQIFSVALVFALMMPRRPKLAITILVLCALYSCIWIIDTSHRNKLQAAPIINENWAQLSRFLYLMYVKAFTHFNACVIGLLAGFVYVKAYDMYISKTVQCVSAVLCFVVMVTMILATLPFYYYIPVPRYIELFYAGFHRIVWSVAVSWLFFLMGTNRMQWLSRTLSLRLFVVLGRLSFSTYLIHVPLLTYYMGINTVYVQIEHSKMLRTAIGNYVISVALAYILHMMVEAPTMQVEARLFRFIKKAEMKQAQNDNKNPDLHLSDVKVHSATKL</sequence>
<keyword evidence="1" id="KW-1133">Transmembrane helix</keyword>
<evidence type="ECO:0000313" key="5">
    <source>
        <dbReference type="EnsemblMetazoa" id="XP_022649260"/>
    </source>
</evidence>
<evidence type="ECO:0000256" key="1">
    <source>
        <dbReference type="SAM" id="Phobius"/>
    </source>
</evidence>
<feature type="transmembrane region" description="Helical" evidence="1">
    <location>
        <begin position="601"/>
        <end position="625"/>
    </location>
</feature>
<feature type="transmembrane region" description="Helical" evidence="1">
    <location>
        <begin position="316"/>
        <end position="345"/>
    </location>
</feature>
<feature type="transmembrane region" description="Helical" evidence="1">
    <location>
        <begin position="570"/>
        <end position="589"/>
    </location>
</feature>
<feature type="transmembrane region" description="Helical" evidence="1">
    <location>
        <begin position="503"/>
        <end position="523"/>
    </location>
</feature>
<organism evidence="5 6">
    <name type="scientific">Varroa destructor</name>
    <name type="common">Honeybee mite</name>
    <dbReference type="NCBI Taxonomy" id="109461"/>
    <lineage>
        <taxon>Eukaryota</taxon>
        <taxon>Metazoa</taxon>
        <taxon>Ecdysozoa</taxon>
        <taxon>Arthropoda</taxon>
        <taxon>Chelicerata</taxon>
        <taxon>Arachnida</taxon>
        <taxon>Acari</taxon>
        <taxon>Parasitiformes</taxon>
        <taxon>Mesostigmata</taxon>
        <taxon>Gamasina</taxon>
        <taxon>Dermanyssoidea</taxon>
        <taxon>Varroidae</taxon>
        <taxon>Varroa</taxon>
    </lineage>
</organism>
<evidence type="ECO:0000259" key="3">
    <source>
        <dbReference type="Pfam" id="PF01757"/>
    </source>
</evidence>
<dbReference type="RefSeq" id="XP_022649260.1">
    <property type="nucleotide sequence ID" value="XM_022793525.1"/>
</dbReference>
<protein>
    <recommendedName>
        <fullName evidence="7">Nose resistant to fluoxetine protein 6</fullName>
    </recommendedName>
</protein>
<dbReference type="InterPro" id="IPR006621">
    <property type="entry name" value="Nose-resist-to-fluoxetine_N"/>
</dbReference>
<dbReference type="InParanoid" id="A0A7M7JAQ3"/>
<evidence type="ECO:0000256" key="2">
    <source>
        <dbReference type="SAM" id="SignalP"/>
    </source>
</evidence>
<dbReference type="InterPro" id="IPR002656">
    <property type="entry name" value="Acyl_transf_3_dom"/>
</dbReference>
<feature type="transmembrane region" description="Helical" evidence="1">
    <location>
        <begin position="454"/>
        <end position="471"/>
    </location>
</feature>
<dbReference type="Pfam" id="PF01757">
    <property type="entry name" value="Acyl_transf_3"/>
    <property type="match status" value="1"/>
</dbReference>
<feature type="transmembrane region" description="Helical" evidence="1">
    <location>
        <begin position="220"/>
        <end position="238"/>
    </location>
</feature>
<feature type="domain" description="Nose resistant-to-fluoxetine protein N-terminal" evidence="4">
    <location>
        <begin position="62"/>
        <end position="190"/>
    </location>
</feature>
<keyword evidence="2" id="KW-0732">Signal</keyword>
<feature type="chain" id="PRO_5029780518" description="Nose resistant to fluoxetine protein 6" evidence="2">
    <location>
        <begin position="26"/>
        <end position="707"/>
    </location>
</feature>
<feature type="transmembrane region" description="Helical" evidence="1">
    <location>
        <begin position="274"/>
        <end position="296"/>
    </location>
</feature>
<feature type="transmembrane region" description="Helical" evidence="1">
    <location>
        <begin position="535"/>
        <end position="558"/>
    </location>
</feature>
<keyword evidence="1" id="KW-0812">Transmembrane</keyword>
<name>A0A7M7JAQ3_VARDE</name>
<dbReference type="Pfam" id="PF20146">
    <property type="entry name" value="NRF"/>
    <property type="match status" value="1"/>
</dbReference>
<keyword evidence="6" id="KW-1185">Reference proteome</keyword>
<dbReference type="GeneID" id="111245318"/>
<feature type="transmembrane region" description="Helical" evidence="1">
    <location>
        <begin position="366"/>
        <end position="387"/>
    </location>
</feature>
<evidence type="ECO:0000313" key="6">
    <source>
        <dbReference type="Proteomes" id="UP000594260"/>
    </source>
</evidence>
<dbReference type="OMA" id="YRIGICT"/>
<dbReference type="AlphaFoldDB" id="A0A7M7JAQ3"/>
<feature type="signal peptide" evidence="2">
    <location>
        <begin position="1"/>
        <end position="25"/>
    </location>
</feature>
<feature type="transmembrane region" description="Helical" evidence="1">
    <location>
        <begin position="645"/>
        <end position="662"/>
    </location>
</feature>
<dbReference type="GO" id="GO:0016747">
    <property type="term" value="F:acyltransferase activity, transferring groups other than amino-acyl groups"/>
    <property type="evidence" value="ECO:0007669"/>
    <property type="project" value="InterPro"/>
</dbReference>
<evidence type="ECO:0008006" key="7">
    <source>
        <dbReference type="Google" id="ProtNLM"/>
    </source>
</evidence>
<dbReference type="PANTHER" id="PTHR11161:SF0">
    <property type="entry name" value="O-ACYLTRANSFERASE LIKE PROTEIN"/>
    <property type="match status" value="1"/>
</dbReference>
<dbReference type="Proteomes" id="UP000594260">
    <property type="component" value="Unplaced"/>
</dbReference>
<proteinExistence type="predicted"/>
<keyword evidence="1" id="KW-0472">Membrane</keyword>
<reference evidence="5" key="1">
    <citation type="submission" date="2021-01" db="UniProtKB">
        <authorList>
            <consortium name="EnsemblMetazoa"/>
        </authorList>
    </citation>
    <scope>IDENTIFICATION</scope>
</reference>
<dbReference type="OrthoDB" id="6488511at2759"/>
<dbReference type="PANTHER" id="PTHR11161">
    <property type="entry name" value="O-ACYLTRANSFERASE"/>
    <property type="match status" value="1"/>
</dbReference>
<feature type="transmembrane region" description="Helical" evidence="1">
    <location>
        <begin position="426"/>
        <end position="447"/>
    </location>
</feature>
<dbReference type="KEGG" id="vde:111245318"/>
<accession>A0A7M7JAQ3</accession>